<organism evidence="8 9">
    <name type="scientific">Macrococcoides goetzii</name>
    <dbReference type="NCBI Taxonomy" id="1891097"/>
    <lineage>
        <taxon>Bacteria</taxon>
        <taxon>Bacillati</taxon>
        <taxon>Bacillota</taxon>
        <taxon>Bacilli</taxon>
        <taxon>Bacillales</taxon>
        <taxon>Staphylococcaceae</taxon>
        <taxon>Macrococcoides</taxon>
    </lineage>
</organism>
<dbReference type="Proteomes" id="UP000229523">
    <property type="component" value="Unassembled WGS sequence"/>
</dbReference>
<evidence type="ECO:0000256" key="6">
    <source>
        <dbReference type="ARBA" id="ARBA00032807"/>
    </source>
</evidence>
<comment type="subunit">
    <text evidence="2">Homotetramer.</text>
</comment>
<dbReference type="InterPro" id="IPR005025">
    <property type="entry name" value="FMN_Rdtase-like_dom"/>
</dbReference>
<protein>
    <recommendedName>
        <fullName evidence="3">FMN-dependent NADPH-azoreductase</fullName>
    </recommendedName>
    <alternativeName>
        <fullName evidence="6">NADPH-dependent flavo-azoreductase</fullName>
    </alternativeName>
    <alternativeName>
        <fullName evidence="5">NADPH-flavin azoreductase</fullName>
    </alternativeName>
</protein>
<dbReference type="GO" id="GO:0016491">
    <property type="term" value="F:oxidoreductase activity"/>
    <property type="evidence" value="ECO:0007669"/>
    <property type="project" value="InterPro"/>
</dbReference>
<dbReference type="Gene3D" id="3.40.50.360">
    <property type="match status" value="1"/>
</dbReference>
<dbReference type="PANTHER" id="PTHR30543:SF21">
    <property type="entry name" value="NAD(P)H-DEPENDENT FMN REDUCTASE LOT6"/>
    <property type="match status" value="1"/>
</dbReference>
<evidence type="ECO:0000256" key="2">
    <source>
        <dbReference type="ARBA" id="ARBA00011881"/>
    </source>
</evidence>
<sequence length="186" mass="20746">MKNIIFVCGSLRKGSYNRIYMETMMQHVPEDWNIKEVSFKDVPVYNFDLEGDNEPQAVTTFRDALSEADGIIIVTPEYNTGVPGPLKNAIDWASRVKNKGDRSPLVNRPFAVAGCSPGATGSALSQAQLRQTLTAMNAHIMPGPKLIIGKVHELITPEGKIEDQRSISYMERFLNAFDEYIEKVNP</sequence>
<evidence type="ECO:0000259" key="7">
    <source>
        <dbReference type="Pfam" id="PF03358"/>
    </source>
</evidence>
<dbReference type="GO" id="GO:0005829">
    <property type="term" value="C:cytosol"/>
    <property type="evidence" value="ECO:0007669"/>
    <property type="project" value="TreeGrafter"/>
</dbReference>
<comment type="caution">
    <text evidence="8">The sequence shown here is derived from an EMBL/GenBank/DDBJ whole genome shotgun (WGS) entry which is preliminary data.</text>
</comment>
<evidence type="ECO:0000256" key="1">
    <source>
        <dbReference type="ARBA" id="ARBA00009428"/>
    </source>
</evidence>
<dbReference type="AlphaFoldDB" id="A0A395GBI3"/>
<keyword evidence="9" id="KW-1185">Reference proteome</keyword>
<reference evidence="8 9" key="1">
    <citation type="journal article" date="2018" name="Front. Microbiol.">
        <title>Description and Comparative Genomics of Macrococcus caseolyticus subsp. hominis subsp. nov., Macrococcus goetzii sp. nov., Macrococcus epidermidis sp. nov., and Macrococcus bohemicus sp. nov., Novel Macrococci From Human Clinical Material With Virulence Potential and Suspected Uptake of Foreign DNA by Natural Transformation.</title>
        <authorList>
            <person name="Maslanova I."/>
            <person name="Wertheimer Z."/>
            <person name="Sedlacek I."/>
            <person name="Svec P."/>
            <person name="Indrakova A."/>
            <person name="Kovarovic V."/>
            <person name="Schumann P."/>
            <person name="Sproer C."/>
            <person name="Kralova S."/>
            <person name="Sedo O."/>
            <person name="Kristofova L."/>
            <person name="Vrbovska V."/>
            <person name="Fuzik T."/>
            <person name="Petras P."/>
            <person name="Zdrahal Z."/>
            <person name="Ruzickova V."/>
            <person name="Doskar J."/>
            <person name="Pantucek R."/>
        </authorList>
    </citation>
    <scope>NUCLEOTIDE SEQUENCE [LARGE SCALE GENOMIC DNA]</scope>
    <source>
        <strain evidence="8 9">CCM 4927</strain>
    </source>
</reference>
<keyword evidence="4" id="KW-0288">FMN</keyword>
<dbReference type="PANTHER" id="PTHR30543">
    <property type="entry name" value="CHROMATE REDUCTASE"/>
    <property type="match status" value="1"/>
</dbReference>
<dbReference type="Pfam" id="PF03358">
    <property type="entry name" value="FMN_red"/>
    <property type="match status" value="1"/>
</dbReference>
<evidence type="ECO:0000256" key="4">
    <source>
        <dbReference type="ARBA" id="ARBA00022643"/>
    </source>
</evidence>
<evidence type="ECO:0000313" key="9">
    <source>
        <dbReference type="Proteomes" id="UP000229523"/>
    </source>
</evidence>
<dbReference type="GO" id="GO:0010181">
    <property type="term" value="F:FMN binding"/>
    <property type="evidence" value="ECO:0007669"/>
    <property type="project" value="TreeGrafter"/>
</dbReference>
<dbReference type="SUPFAM" id="SSF52218">
    <property type="entry name" value="Flavoproteins"/>
    <property type="match status" value="1"/>
</dbReference>
<comment type="similarity">
    <text evidence="1">Belongs to the azoreductase type 2 family.</text>
</comment>
<dbReference type="RefSeq" id="WP_099579405.1">
    <property type="nucleotide sequence ID" value="NZ_MJBI02000002.1"/>
</dbReference>
<dbReference type="InterPro" id="IPR029039">
    <property type="entry name" value="Flavoprotein-like_sf"/>
</dbReference>
<gene>
    <name evidence="8" type="ORF">BFS35_005895</name>
</gene>
<evidence type="ECO:0000256" key="3">
    <source>
        <dbReference type="ARBA" id="ARBA00016393"/>
    </source>
</evidence>
<feature type="domain" description="NADPH-dependent FMN reductase-like" evidence="7">
    <location>
        <begin position="3"/>
        <end position="152"/>
    </location>
</feature>
<name>A0A395GBI3_9STAP</name>
<dbReference type="InterPro" id="IPR050712">
    <property type="entry name" value="NAD(P)H-dep_reductase"/>
</dbReference>
<dbReference type="EMBL" id="MJBI02000002">
    <property type="protein sequence ID" value="RAI81097.1"/>
    <property type="molecule type" value="Genomic_DNA"/>
</dbReference>
<proteinExistence type="inferred from homology"/>
<keyword evidence="4" id="KW-0285">Flavoprotein</keyword>
<evidence type="ECO:0000256" key="5">
    <source>
        <dbReference type="ARBA" id="ARBA00031831"/>
    </source>
</evidence>
<accession>A0A395GBI3</accession>
<evidence type="ECO:0000313" key="8">
    <source>
        <dbReference type="EMBL" id="RAI81097.1"/>
    </source>
</evidence>